<dbReference type="Proteomes" id="UP000507470">
    <property type="component" value="Unassembled WGS sequence"/>
</dbReference>
<reference evidence="3 4" key="1">
    <citation type="submission" date="2020-06" db="EMBL/GenBank/DDBJ databases">
        <authorList>
            <person name="Li R."/>
            <person name="Bekaert M."/>
        </authorList>
    </citation>
    <scope>NUCLEOTIDE SEQUENCE [LARGE SCALE GENOMIC DNA]</scope>
    <source>
        <strain evidence="4">wild</strain>
    </source>
</reference>
<protein>
    <submittedName>
        <fullName evidence="3">Uncharacterized protein</fullName>
    </submittedName>
</protein>
<feature type="compositionally biased region" description="Polar residues" evidence="2">
    <location>
        <begin position="582"/>
        <end position="592"/>
    </location>
</feature>
<keyword evidence="4" id="KW-1185">Reference proteome</keyword>
<accession>A0A6J8AHY1</accession>
<feature type="region of interest" description="Disordered" evidence="2">
    <location>
        <begin position="578"/>
        <end position="612"/>
    </location>
</feature>
<organism evidence="3 4">
    <name type="scientific">Mytilus coruscus</name>
    <name type="common">Sea mussel</name>
    <dbReference type="NCBI Taxonomy" id="42192"/>
    <lineage>
        <taxon>Eukaryota</taxon>
        <taxon>Metazoa</taxon>
        <taxon>Spiralia</taxon>
        <taxon>Lophotrochozoa</taxon>
        <taxon>Mollusca</taxon>
        <taxon>Bivalvia</taxon>
        <taxon>Autobranchia</taxon>
        <taxon>Pteriomorphia</taxon>
        <taxon>Mytilida</taxon>
        <taxon>Mytiloidea</taxon>
        <taxon>Mytilidae</taxon>
        <taxon>Mytilinae</taxon>
        <taxon>Mytilus</taxon>
    </lineage>
</organism>
<dbReference type="EMBL" id="CACVKT020001362">
    <property type="protein sequence ID" value="CAC5367480.1"/>
    <property type="molecule type" value="Genomic_DNA"/>
</dbReference>
<keyword evidence="1" id="KW-0175">Coiled coil</keyword>
<proteinExistence type="predicted"/>
<gene>
    <name evidence="3" type="ORF">MCOR_7364</name>
</gene>
<evidence type="ECO:0000313" key="3">
    <source>
        <dbReference type="EMBL" id="CAC5367480.1"/>
    </source>
</evidence>
<evidence type="ECO:0000313" key="4">
    <source>
        <dbReference type="Proteomes" id="UP000507470"/>
    </source>
</evidence>
<sequence length="1288" mass="147552">MEMNSLKINIQKLRKVIAAQEKEIVNKNSRISDLALSLEVKEELHDEEVEQLNNFIKFQGEQNDELEKQRRFAESTLYSVQTSVESANRGLYQELQQEKQTDVVYNEISIDEDKISSLHKQYKYNFTKDEWIKICLFETHFLLEFEEAEYAEFEEQLAAKYIFLQNIEAVKEITKSINRTSKRTIKSRQKRQNTASENEEIQIYSEKVHIVKKVEFLEEFQQTGLPERIIFAYRLPDLTTKPDVDIPETMPPCEECHINANKPSAPLHWKNFSLLQEWSLDVPLSVQILYESFVNQKSLDRNYCGVLQDLNTQELAMNYQSVGTVFSISSSSGATLSLNSAKKKLKQKAADDICNYNTYIRRYPMKYQTLAGMRNNLVSLQECLIVVMMDNLVRLKYHSDPNPGENRSMQLCTLPITIKGVPINSLEIEEKWHDQNICDQSNCCPCKIDQILTKEDFNQRILSLLPEEESCSTRFRNMMTWTLFDVWRQIAEVNIVFQIHDELVQATDSKGSDCSSPENDEDKTIDYEVCLSEDENSDEASKAEEIDIEEEIYLQNILEDVEIKITSDKELDNLDSYFKPLDQSTDANTQDSVESENEDENVQSTDEVVTSRRSTINHDLVAGRFGFRQHQSPPMLTRHPPPATGRDDDIQKLREVLDDIMTKVNSNDAAQGGLKILFAPDNKIGSNLLKLLSSSKKYQNFLPEFPILHLRKSKITNFCTAYRNAGIIEIPKYMRDEEFNDWKKLISAEHINMASKYIRRLSIALRVAFVTKYLQTLQLEEQNAMNDDLQNENVNKYGNSQNATFMLHTEMLNHSEDISALLFAERLGGTEGYSLMLAAVKMSFPFAFLNGSTSYAAYAVNILHEHYKSGKFYQNVKAALFTTTHQKSPYNFGLDTQRELDHKDVLKSFISGATMSSVVPRMALIDSLNEAHDESNSTKSFNEAKDEKSSDHKRNNLLGLSLNQTDINYILRIARLILRQNALSTDEDIKVVNVYSMPTNILPETMLDSATYEAGKYLITKYIASFELFGYKKCDIPDVVTIEGPKELLKKLKVTKGVTVRRTGTKQESLIKSERDVKESKRKKTVTRQRKIVDSLSSEMNALSIINKTSSEHNADLKDFLLLGQTAVPSSLFSAATHATVEFAGVKFKTRSVDGKLYLEYVEKSIINKILNIAPSLQRLVVCEEKYTFTPDDFKAATRSQRQKTQTYPISHLKTKEEILSATKFDKTTIITTTEGKRLISTYLASNASDLKFQRNIVVDFDSELHLSQCNCISEECQCENIYEPHSV</sequence>
<evidence type="ECO:0000256" key="1">
    <source>
        <dbReference type="SAM" id="Coils"/>
    </source>
</evidence>
<feature type="compositionally biased region" description="Polar residues" evidence="2">
    <location>
        <begin position="602"/>
        <end position="612"/>
    </location>
</feature>
<name>A0A6J8AHY1_MYTCO</name>
<evidence type="ECO:0000256" key="2">
    <source>
        <dbReference type="SAM" id="MobiDB-lite"/>
    </source>
</evidence>
<feature type="coiled-coil region" evidence="1">
    <location>
        <begin position="3"/>
        <end position="76"/>
    </location>
</feature>